<dbReference type="EMBL" id="HACM01001907">
    <property type="protein sequence ID" value="CRZ02349.1"/>
    <property type="molecule type" value="Transcribed_RNA"/>
</dbReference>
<feature type="non-terminal residue" evidence="1">
    <location>
        <position position="1"/>
    </location>
</feature>
<sequence length="136" mass="14067">VSQTKATMLIKGSGFAASPPFVCLIRGQSNSFTSNVATILNDFSASCPVDPPFGFETASLDVELIGNGGVSLYKTMPTFSAPPASAIRVHPSSIVAHSSTPLVIDFLIQQSGSSFCYFGSQSVPIAISSTKLSGVC</sequence>
<organism evidence="1">
    <name type="scientific">Spongospora subterranea</name>
    <dbReference type="NCBI Taxonomy" id="70186"/>
    <lineage>
        <taxon>Eukaryota</taxon>
        <taxon>Sar</taxon>
        <taxon>Rhizaria</taxon>
        <taxon>Endomyxa</taxon>
        <taxon>Phytomyxea</taxon>
        <taxon>Plasmodiophorida</taxon>
        <taxon>Plasmodiophoridae</taxon>
        <taxon>Spongospora</taxon>
    </lineage>
</organism>
<name>A0A0H5R325_9EUKA</name>
<accession>A0A0H5R325</accession>
<feature type="non-terminal residue" evidence="1">
    <location>
        <position position="136"/>
    </location>
</feature>
<reference evidence="1" key="1">
    <citation type="submission" date="2015-04" db="EMBL/GenBank/DDBJ databases">
        <title>The genome sequence of the plant pathogenic Rhizarian Plasmodiophora brassicae reveals insights in its biotrophic life cycle and the origin of chitin synthesis.</title>
        <authorList>
            <person name="Schwelm A."/>
            <person name="Fogelqvist J."/>
            <person name="Knaust A."/>
            <person name="Julke S."/>
            <person name="Lilja T."/>
            <person name="Dhandapani V."/>
            <person name="Bonilla-Rosso G."/>
            <person name="Karlsson M."/>
            <person name="Shevchenko A."/>
            <person name="Choi S.R."/>
            <person name="Kim H.G."/>
            <person name="Park J.Y."/>
            <person name="Lim Y.P."/>
            <person name="Ludwig-Muller J."/>
            <person name="Dixelius C."/>
        </authorList>
    </citation>
    <scope>NUCLEOTIDE SEQUENCE</scope>
    <source>
        <tissue evidence="1">Potato root galls</tissue>
    </source>
</reference>
<dbReference type="AlphaFoldDB" id="A0A0H5R325"/>
<evidence type="ECO:0000313" key="1">
    <source>
        <dbReference type="EMBL" id="CRZ02349.1"/>
    </source>
</evidence>
<proteinExistence type="predicted"/>
<protein>
    <submittedName>
        <fullName evidence="1">Uncharacterized protein</fullName>
    </submittedName>
</protein>